<proteinExistence type="predicted"/>
<accession>A0ABQ4Y2J5</accession>
<gene>
    <name evidence="1" type="ORF">Tco_0704453</name>
</gene>
<dbReference type="Proteomes" id="UP001151760">
    <property type="component" value="Unassembled WGS sequence"/>
</dbReference>
<reference evidence="1" key="1">
    <citation type="journal article" date="2022" name="Int. J. Mol. Sci.">
        <title>Draft Genome of Tanacetum Coccineum: Genomic Comparison of Closely Related Tanacetum-Family Plants.</title>
        <authorList>
            <person name="Yamashiro T."/>
            <person name="Shiraishi A."/>
            <person name="Nakayama K."/>
            <person name="Satake H."/>
        </authorList>
    </citation>
    <scope>NUCLEOTIDE SEQUENCE</scope>
</reference>
<reference evidence="1" key="2">
    <citation type="submission" date="2022-01" db="EMBL/GenBank/DDBJ databases">
        <authorList>
            <person name="Yamashiro T."/>
            <person name="Shiraishi A."/>
            <person name="Satake H."/>
            <person name="Nakayama K."/>
        </authorList>
    </citation>
    <scope>NUCLEOTIDE SEQUENCE</scope>
</reference>
<evidence type="ECO:0000313" key="1">
    <source>
        <dbReference type="EMBL" id="GJS71612.1"/>
    </source>
</evidence>
<organism evidence="1 2">
    <name type="scientific">Tanacetum coccineum</name>
    <dbReference type="NCBI Taxonomy" id="301880"/>
    <lineage>
        <taxon>Eukaryota</taxon>
        <taxon>Viridiplantae</taxon>
        <taxon>Streptophyta</taxon>
        <taxon>Embryophyta</taxon>
        <taxon>Tracheophyta</taxon>
        <taxon>Spermatophyta</taxon>
        <taxon>Magnoliopsida</taxon>
        <taxon>eudicotyledons</taxon>
        <taxon>Gunneridae</taxon>
        <taxon>Pentapetalae</taxon>
        <taxon>asterids</taxon>
        <taxon>campanulids</taxon>
        <taxon>Asterales</taxon>
        <taxon>Asteraceae</taxon>
        <taxon>Asteroideae</taxon>
        <taxon>Anthemideae</taxon>
        <taxon>Anthemidinae</taxon>
        <taxon>Tanacetum</taxon>
    </lineage>
</organism>
<sequence>MSSSNSNNIKKTFNPNSLPLDVYAIVSRHKVSKEIWDRVKLLMQGTKLSLQEKECKFSSEYKVSEQSTARMEQICDGCEVG</sequence>
<protein>
    <submittedName>
        <fullName evidence="1">Uncharacterized protein</fullName>
    </submittedName>
</protein>
<evidence type="ECO:0000313" key="2">
    <source>
        <dbReference type="Proteomes" id="UP001151760"/>
    </source>
</evidence>
<comment type="caution">
    <text evidence="1">The sequence shown here is derived from an EMBL/GenBank/DDBJ whole genome shotgun (WGS) entry which is preliminary data.</text>
</comment>
<keyword evidence="2" id="KW-1185">Reference proteome</keyword>
<dbReference type="EMBL" id="BQNB010010019">
    <property type="protein sequence ID" value="GJS71612.1"/>
    <property type="molecule type" value="Genomic_DNA"/>
</dbReference>
<name>A0ABQ4Y2J5_9ASTR</name>